<dbReference type="AlphaFoldDB" id="A0A932GP09"/>
<keyword evidence="4" id="KW-0874">Quinone</keyword>
<dbReference type="Pfam" id="PF07884">
    <property type="entry name" value="VKOR"/>
    <property type="match status" value="1"/>
</dbReference>
<dbReference type="InterPro" id="IPR044698">
    <property type="entry name" value="VKOR/LTO1"/>
</dbReference>
<dbReference type="PANTHER" id="PTHR34573">
    <property type="entry name" value="VKC DOMAIN-CONTAINING PROTEIN"/>
    <property type="match status" value="1"/>
</dbReference>
<name>A0A932GP09_UNCTE</name>
<evidence type="ECO:0000256" key="4">
    <source>
        <dbReference type="ARBA" id="ARBA00022719"/>
    </source>
</evidence>
<evidence type="ECO:0000256" key="2">
    <source>
        <dbReference type="ARBA" id="ARBA00006214"/>
    </source>
</evidence>
<feature type="domain" description="Vitamin K epoxide reductase" evidence="11">
    <location>
        <begin position="4"/>
        <end position="146"/>
    </location>
</feature>
<sequence length="152" mass="16854">MNENRWPLQGILVLALAGVGVSSYLSYLDVQISRAPNKAFCSISQLFSCDVVIRSPYAHFFGIPVAYLGVAGFLLFLILAVWALACRDRSTTRWPILGLVSLSWIALVFECYLTSVEAFVLKTFCPYCLTVFAFIIAIFLLSLRATSRVPST</sequence>
<organism evidence="12 13">
    <name type="scientific">Tectimicrobiota bacterium</name>
    <dbReference type="NCBI Taxonomy" id="2528274"/>
    <lineage>
        <taxon>Bacteria</taxon>
        <taxon>Pseudomonadati</taxon>
        <taxon>Nitrospinota/Tectimicrobiota group</taxon>
        <taxon>Candidatus Tectimicrobiota</taxon>
    </lineage>
</organism>
<comment type="caution">
    <text evidence="12">The sequence shown here is derived from an EMBL/GenBank/DDBJ whole genome shotgun (WGS) entry which is preliminary data.</text>
</comment>
<dbReference type="CDD" id="cd12916">
    <property type="entry name" value="VKOR_1"/>
    <property type="match status" value="1"/>
</dbReference>
<evidence type="ECO:0000256" key="3">
    <source>
        <dbReference type="ARBA" id="ARBA00022692"/>
    </source>
</evidence>
<evidence type="ECO:0000256" key="10">
    <source>
        <dbReference type="SAM" id="Phobius"/>
    </source>
</evidence>
<keyword evidence="3 10" id="KW-0812">Transmembrane</keyword>
<comment type="subcellular location">
    <subcellularLocation>
        <location evidence="1">Membrane</location>
        <topology evidence="1">Multi-pass membrane protein</topology>
    </subcellularLocation>
</comment>
<comment type="similarity">
    <text evidence="2">Belongs to the VKOR family.</text>
</comment>
<feature type="transmembrane region" description="Helical" evidence="10">
    <location>
        <begin position="96"/>
        <end position="115"/>
    </location>
</feature>
<keyword evidence="9" id="KW-0676">Redox-active center</keyword>
<evidence type="ECO:0000256" key="5">
    <source>
        <dbReference type="ARBA" id="ARBA00022989"/>
    </source>
</evidence>
<evidence type="ECO:0000256" key="8">
    <source>
        <dbReference type="ARBA" id="ARBA00023157"/>
    </source>
</evidence>
<evidence type="ECO:0000313" key="13">
    <source>
        <dbReference type="Proteomes" id="UP000741360"/>
    </source>
</evidence>
<dbReference type="Proteomes" id="UP000741360">
    <property type="component" value="Unassembled WGS sequence"/>
</dbReference>
<accession>A0A932GP09</accession>
<keyword evidence="8" id="KW-1015">Disulfide bond</keyword>
<keyword evidence="6" id="KW-0560">Oxidoreductase</keyword>
<evidence type="ECO:0000256" key="7">
    <source>
        <dbReference type="ARBA" id="ARBA00023136"/>
    </source>
</evidence>
<dbReference type="PANTHER" id="PTHR34573:SF1">
    <property type="entry name" value="VITAMIN K EPOXIDE REDUCTASE DOMAIN-CONTAINING PROTEIN"/>
    <property type="match status" value="1"/>
</dbReference>
<dbReference type="SMART" id="SM00756">
    <property type="entry name" value="VKc"/>
    <property type="match status" value="1"/>
</dbReference>
<evidence type="ECO:0000256" key="1">
    <source>
        <dbReference type="ARBA" id="ARBA00004141"/>
    </source>
</evidence>
<gene>
    <name evidence="12" type="ORF">HYY65_04720</name>
</gene>
<evidence type="ECO:0000256" key="9">
    <source>
        <dbReference type="ARBA" id="ARBA00023284"/>
    </source>
</evidence>
<dbReference type="InterPro" id="IPR038354">
    <property type="entry name" value="VKOR_sf"/>
</dbReference>
<evidence type="ECO:0000256" key="6">
    <source>
        <dbReference type="ARBA" id="ARBA00023002"/>
    </source>
</evidence>
<dbReference type="Gene3D" id="1.20.1440.130">
    <property type="entry name" value="VKOR domain"/>
    <property type="match status" value="1"/>
</dbReference>
<feature type="non-terminal residue" evidence="12">
    <location>
        <position position="152"/>
    </location>
</feature>
<dbReference type="GO" id="GO:0016020">
    <property type="term" value="C:membrane"/>
    <property type="evidence" value="ECO:0007669"/>
    <property type="project" value="UniProtKB-SubCell"/>
</dbReference>
<dbReference type="GO" id="GO:0016491">
    <property type="term" value="F:oxidoreductase activity"/>
    <property type="evidence" value="ECO:0007669"/>
    <property type="project" value="UniProtKB-KW"/>
</dbReference>
<dbReference type="EMBL" id="JACPSX010000087">
    <property type="protein sequence ID" value="MBI3014360.1"/>
    <property type="molecule type" value="Genomic_DNA"/>
</dbReference>
<feature type="transmembrane region" description="Helical" evidence="10">
    <location>
        <begin position="63"/>
        <end position="84"/>
    </location>
</feature>
<feature type="transmembrane region" description="Helical" evidence="10">
    <location>
        <begin position="121"/>
        <end position="143"/>
    </location>
</feature>
<protein>
    <submittedName>
        <fullName evidence="12">Vitamin K epoxide reductase family protein</fullName>
    </submittedName>
</protein>
<keyword evidence="7 10" id="KW-0472">Membrane</keyword>
<evidence type="ECO:0000313" key="12">
    <source>
        <dbReference type="EMBL" id="MBI3014360.1"/>
    </source>
</evidence>
<keyword evidence="5 10" id="KW-1133">Transmembrane helix</keyword>
<proteinExistence type="inferred from homology"/>
<evidence type="ECO:0000259" key="11">
    <source>
        <dbReference type="SMART" id="SM00756"/>
    </source>
</evidence>
<feature type="transmembrane region" description="Helical" evidence="10">
    <location>
        <begin position="6"/>
        <end position="27"/>
    </location>
</feature>
<dbReference type="InterPro" id="IPR012932">
    <property type="entry name" value="VKOR"/>
</dbReference>
<reference evidence="12" key="1">
    <citation type="submission" date="2020-07" db="EMBL/GenBank/DDBJ databases">
        <title>Huge and variable diversity of episymbiotic CPR bacteria and DPANN archaea in groundwater ecosystems.</title>
        <authorList>
            <person name="He C.Y."/>
            <person name="Keren R."/>
            <person name="Whittaker M."/>
            <person name="Farag I.F."/>
            <person name="Doudna J."/>
            <person name="Cate J.H.D."/>
            <person name="Banfield J.F."/>
        </authorList>
    </citation>
    <scope>NUCLEOTIDE SEQUENCE</scope>
    <source>
        <strain evidence="12">NC_groundwater_717_Ag_S-0.2um_59_8</strain>
    </source>
</reference>
<dbReference type="GO" id="GO:0048038">
    <property type="term" value="F:quinone binding"/>
    <property type="evidence" value="ECO:0007669"/>
    <property type="project" value="UniProtKB-KW"/>
</dbReference>